<evidence type="ECO:0000256" key="4">
    <source>
        <dbReference type="ARBA" id="ARBA00010343"/>
    </source>
</evidence>
<evidence type="ECO:0000256" key="13">
    <source>
        <dbReference type="ARBA" id="ARBA00023242"/>
    </source>
</evidence>
<dbReference type="GO" id="GO:0005634">
    <property type="term" value="C:nucleus"/>
    <property type="evidence" value="ECO:0007669"/>
    <property type="project" value="UniProtKB-SubCell"/>
</dbReference>
<keyword evidence="8" id="KW-0597">Phosphoprotein</keyword>
<dbReference type="FunFam" id="1.10.20.10:FF:000003">
    <property type="entry name" value="Histone H2B"/>
    <property type="match status" value="1"/>
</dbReference>
<protein>
    <submittedName>
        <fullName evidence="19">Uncharacterized protein LOC117365474</fullName>
    </submittedName>
</protein>
<dbReference type="PRINTS" id="PR00622">
    <property type="entry name" value="HISTONEH3"/>
</dbReference>
<dbReference type="SMART" id="SM00428">
    <property type="entry name" value="H3"/>
    <property type="match status" value="2"/>
</dbReference>
<dbReference type="FunFam" id="1.10.20.10:FF:000044">
    <property type="entry name" value="Histone H3.3"/>
    <property type="match status" value="2"/>
</dbReference>
<dbReference type="SUPFAM" id="SSF52266">
    <property type="entry name" value="SGNH hydrolase"/>
    <property type="match status" value="1"/>
</dbReference>
<keyword evidence="11" id="KW-0007">Acetylation</keyword>
<evidence type="ECO:0000259" key="17">
    <source>
        <dbReference type="Pfam" id="PF00125"/>
    </source>
</evidence>
<dbReference type="GO" id="GO:0046982">
    <property type="term" value="F:protein heterodimerization activity"/>
    <property type="evidence" value="ECO:0007669"/>
    <property type="project" value="InterPro"/>
</dbReference>
<dbReference type="PANTHER" id="PTHR11426">
    <property type="entry name" value="HISTONE H3"/>
    <property type="match status" value="1"/>
</dbReference>
<dbReference type="GO" id="GO:0030527">
    <property type="term" value="F:structural constituent of chromatin"/>
    <property type="evidence" value="ECO:0007669"/>
    <property type="project" value="InterPro"/>
</dbReference>
<dbReference type="SUPFAM" id="SSF47113">
    <property type="entry name" value="Histone-fold"/>
    <property type="match status" value="3"/>
</dbReference>
<evidence type="ECO:0000313" key="19">
    <source>
        <dbReference type="RefSeq" id="XP_033811841.1"/>
    </source>
</evidence>
<feature type="domain" description="Core Histone H2A/H2B/H3" evidence="17">
    <location>
        <begin position="44"/>
        <end position="131"/>
    </location>
</feature>
<dbReference type="KEGG" id="gsh:117365474"/>
<evidence type="ECO:0000256" key="12">
    <source>
        <dbReference type="ARBA" id="ARBA00023125"/>
    </source>
</evidence>
<organism evidence="18 19">
    <name type="scientific">Geotrypetes seraphini</name>
    <name type="common">Gaboon caecilian</name>
    <name type="synonym">Caecilia seraphini</name>
    <dbReference type="NCBI Taxonomy" id="260995"/>
    <lineage>
        <taxon>Eukaryota</taxon>
        <taxon>Metazoa</taxon>
        <taxon>Chordata</taxon>
        <taxon>Craniata</taxon>
        <taxon>Vertebrata</taxon>
        <taxon>Euteleostomi</taxon>
        <taxon>Amphibia</taxon>
        <taxon>Gymnophiona</taxon>
        <taxon>Geotrypetes</taxon>
    </lineage>
</organism>
<evidence type="ECO:0000256" key="8">
    <source>
        <dbReference type="ARBA" id="ARBA00022553"/>
    </source>
</evidence>
<keyword evidence="18" id="KW-1185">Reference proteome</keyword>
<dbReference type="InterPro" id="IPR007125">
    <property type="entry name" value="H2A/H2B/H3"/>
</dbReference>
<dbReference type="SMART" id="SM00427">
    <property type="entry name" value="H2B"/>
    <property type="match status" value="1"/>
</dbReference>
<evidence type="ECO:0000256" key="7">
    <source>
        <dbReference type="ARBA" id="ARBA00022499"/>
    </source>
</evidence>
<dbReference type="GeneID" id="117365474"/>
<dbReference type="GO" id="GO:0003677">
    <property type="term" value="F:DNA binding"/>
    <property type="evidence" value="ECO:0007669"/>
    <property type="project" value="UniProtKB-KW"/>
</dbReference>
<evidence type="ECO:0000313" key="18">
    <source>
        <dbReference type="Proteomes" id="UP000515159"/>
    </source>
</evidence>
<evidence type="ECO:0000256" key="16">
    <source>
        <dbReference type="SAM" id="MobiDB-lite"/>
    </source>
</evidence>
<accession>A0A6P8S4K6</accession>
<evidence type="ECO:0000256" key="1">
    <source>
        <dbReference type="ARBA" id="ARBA00004123"/>
    </source>
</evidence>
<comment type="similarity">
    <text evidence="3">Belongs to the histone H2B family.</text>
</comment>
<dbReference type="Gene3D" id="1.10.20.10">
    <property type="entry name" value="Histone, subunit A"/>
    <property type="match status" value="3"/>
</dbReference>
<keyword evidence="15" id="KW-0379">Hydroxylation</keyword>
<keyword evidence="7" id="KW-1017">Isopeptide bond</keyword>
<keyword evidence="14" id="KW-0544">Nucleosome core</keyword>
<reference evidence="19" key="1">
    <citation type="submission" date="2025-08" db="UniProtKB">
        <authorList>
            <consortium name="RefSeq"/>
        </authorList>
    </citation>
    <scope>IDENTIFICATION</scope>
</reference>
<dbReference type="PROSITE" id="PS00959">
    <property type="entry name" value="HISTONE_H3_2"/>
    <property type="match status" value="2"/>
</dbReference>
<dbReference type="PROSITE" id="PS00322">
    <property type="entry name" value="HISTONE_H3_1"/>
    <property type="match status" value="2"/>
</dbReference>
<dbReference type="OrthoDB" id="8957104at2759"/>
<dbReference type="Pfam" id="PF00125">
    <property type="entry name" value="Histone"/>
    <property type="match status" value="3"/>
</dbReference>
<feature type="domain" description="Core Histone H2A/H2B/H3" evidence="17">
    <location>
        <begin position="459"/>
        <end position="546"/>
    </location>
</feature>
<evidence type="ECO:0000256" key="6">
    <source>
        <dbReference type="ARBA" id="ARBA00022481"/>
    </source>
</evidence>
<keyword evidence="5" id="KW-0158">Chromosome</keyword>
<keyword evidence="6" id="KW-0488">Methylation</keyword>
<dbReference type="InterPro" id="IPR000164">
    <property type="entry name" value="Histone_H3/CENP-A"/>
</dbReference>
<evidence type="ECO:0000256" key="15">
    <source>
        <dbReference type="ARBA" id="ARBA00023278"/>
    </source>
</evidence>
<comment type="subcellular location">
    <subcellularLocation>
        <location evidence="2">Chromosome</location>
    </subcellularLocation>
    <subcellularLocation>
        <location evidence="1">Nucleus</location>
    </subcellularLocation>
</comment>
<evidence type="ECO:0000256" key="5">
    <source>
        <dbReference type="ARBA" id="ARBA00022454"/>
    </source>
</evidence>
<dbReference type="Proteomes" id="UP000515159">
    <property type="component" value="Chromosome 8"/>
</dbReference>
<dbReference type="GO" id="GO:0000786">
    <property type="term" value="C:nucleosome"/>
    <property type="evidence" value="ECO:0007669"/>
    <property type="project" value="UniProtKB-KW"/>
</dbReference>
<sequence>MARTKQTARKSTGGKAPRKQLATKAARKSAPATGGVKKPHRYRPGTVALREIRRYQKSTELLIRKLPFQRLVREIAQDFKTDLRFQSSAVMALQEASEAYLVGLFEDTNLCAIHAKRVTIMPKDIQLARRIRGERKVVRNYTEMPEPAKSAPAAKKGSKKAVSKTQKKDGKRRKKQRKESYGIYIYKVLKQVHPDTGISSKAMGIMNSFVSDIFERIAGEASRLAHYNKRSTITSREIQTAVRLLLPGELAKHAVSEGTKAVTKYTSSKAGFDCWVCLADAVRRQRMVWIVGHSFVHWAGECAAIRPGGQHLGLQHLGIRVSWWGQRGMRWHQLLPLLADFRRRPRRPDVLLLHLGGNDVDSQTGKHLIDTILGDLRMVLEWFPGTTLLWSDIIPRPRRLESRRWTREGRSRVFGMARTKQTARKSTGGKAPRKQLATKAARKSAPATGGVKKPHRYRPGTVALREIRRYQKSTELLIRKLPFQRLVREIAQDFKTDLRFQSSAVMALQEASEAYLVGLFEDTNLCAIHAKRVTIMPKDIQLARRIRGERA</sequence>
<evidence type="ECO:0000256" key="3">
    <source>
        <dbReference type="ARBA" id="ARBA00006846"/>
    </source>
</evidence>
<comment type="similarity">
    <text evidence="4">Belongs to the histone H3 family.</text>
</comment>
<proteinExistence type="inferred from homology"/>
<dbReference type="PROSITE" id="PS00357">
    <property type="entry name" value="HISTONE_H2B"/>
    <property type="match status" value="1"/>
</dbReference>
<feature type="region of interest" description="Disordered" evidence="16">
    <location>
        <begin position="1"/>
        <end position="42"/>
    </location>
</feature>
<evidence type="ECO:0000256" key="14">
    <source>
        <dbReference type="ARBA" id="ARBA00023269"/>
    </source>
</evidence>
<evidence type="ECO:0000256" key="11">
    <source>
        <dbReference type="ARBA" id="ARBA00022990"/>
    </source>
</evidence>
<feature type="region of interest" description="Disordered" evidence="16">
    <location>
        <begin position="418"/>
        <end position="456"/>
    </location>
</feature>
<keyword evidence="13" id="KW-0539">Nucleus</keyword>
<dbReference type="InterPro" id="IPR000558">
    <property type="entry name" value="Histone_H2B"/>
</dbReference>
<dbReference type="FunFam" id="1.10.20.10:FF:000078">
    <property type="entry name" value="Histone H3"/>
    <property type="match status" value="2"/>
</dbReference>
<keyword evidence="9" id="KW-0013">ADP-ribosylation</keyword>
<dbReference type="InParanoid" id="A0A6P8S4K6"/>
<dbReference type="CDD" id="cd22911">
    <property type="entry name" value="HFD_H3"/>
    <property type="match status" value="2"/>
</dbReference>
<evidence type="ECO:0000256" key="10">
    <source>
        <dbReference type="ARBA" id="ARBA00022843"/>
    </source>
</evidence>
<evidence type="ECO:0000256" key="9">
    <source>
        <dbReference type="ARBA" id="ARBA00022765"/>
    </source>
</evidence>
<dbReference type="RefSeq" id="XP_033811841.1">
    <property type="nucleotide sequence ID" value="XM_033955950.1"/>
</dbReference>
<feature type="region of interest" description="Disordered" evidence="16">
    <location>
        <begin position="140"/>
        <end position="177"/>
    </location>
</feature>
<keyword evidence="12" id="KW-0238">DNA-binding</keyword>
<dbReference type="InterPro" id="IPR055333">
    <property type="entry name" value="HISTONE_H2B_site"/>
</dbReference>
<name>A0A6P8S4K6_GEOSA</name>
<dbReference type="InterPro" id="IPR009072">
    <property type="entry name" value="Histone-fold"/>
</dbReference>
<dbReference type="CDD" id="cd22910">
    <property type="entry name" value="HFD_H2B"/>
    <property type="match status" value="1"/>
</dbReference>
<keyword evidence="10" id="KW-0832">Ubl conjugation</keyword>
<feature type="domain" description="Core Histone H2A/H2B/H3" evidence="17">
    <location>
        <begin position="163"/>
        <end position="244"/>
    </location>
</feature>
<evidence type="ECO:0000256" key="2">
    <source>
        <dbReference type="ARBA" id="ARBA00004286"/>
    </source>
</evidence>
<dbReference type="AlphaFoldDB" id="A0A6P8S4K6"/>
<gene>
    <name evidence="19" type="primary">LOC117365474</name>
</gene>